<organism evidence="2 3">
    <name type="scientific">Lasiodiplodia hormozganensis</name>
    <dbReference type="NCBI Taxonomy" id="869390"/>
    <lineage>
        <taxon>Eukaryota</taxon>
        <taxon>Fungi</taxon>
        <taxon>Dikarya</taxon>
        <taxon>Ascomycota</taxon>
        <taxon>Pezizomycotina</taxon>
        <taxon>Dothideomycetes</taxon>
        <taxon>Dothideomycetes incertae sedis</taxon>
        <taxon>Botryosphaeriales</taxon>
        <taxon>Botryosphaeriaceae</taxon>
        <taxon>Lasiodiplodia</taxon>
    </lineage>
</organism>
<dbReference type="EMBL" id="JAUJDW010000017">
    <property type="protein sequence ID" value="KAK0658542.1"/>
    <property type="molecule type" value="Genomic_DNA"/>
</dbReference>
<dbReference type="AlphaFoldDB" id="A0AA39YVR4"/>
<comment type="caution">
    <text evidence="2">The sequence shown here is derived from an EMBL/GenBank/DDBJ whole genome shotgun (WGS) entry which is preliminary data.</text>
</comment>
<gene>
    <name evidence="2" type="ORF">DIS24_g4667</name>
</gene>
<proteinExistence type="predicted"/>
<name>A0AA39YVR4_9PEZI</name>
<evidence type="ECO:0000313" key="3">
    <source>
        <dbReference type="Proteomes" id="UP001175001"/>
    </source>
</evidence>
<evidence type="ECO:0000313" key="2">
    <source>
        <dbReference type="EMBL" id="KAK0658542.1"/>
    </source>
</evidence>
<feature type="region of interest" description="Disordered" evidence="1">
    <location>
        <begin position="343"/>
        <end position="446"/>
    </location>
</feature>
<feature type="compositionally biased region" description="Polar residues" evidence="1">
    <location>
        <begin position="241"/>
        <end position="251"/>
    </location>
</feature>
<keyword evidence="3" id="KW-1185">Reference proteome</keyword>
<dbReference type="Proteomes" id="UP001175001">
    <property type="component" value="Unassembled WGS sequence"/>
</dbReference>
<feature type="compositionally biased region" description="Basic residues" evidence="1">
    <location>
        <begin position="409"/>
        <end position="422"/>
    </location>
</feature>
<evidence type="ECO:0000256" key="1">
    <source>
        <dbReference type="SAM" id="MobiDB-lite"/>
    </source>
</evidence>
<protein>
    <submittedName>
        <fullName evidence="2">Uncharacterized protein</fullName>
    </submittedName>
</protein>
<feature type="compositionally biased region" description="Polar residues" evidence="1">
    <location>
        <begin position="345"/>
        <end position="408"/>
    </location>
</feature>
<feature type="region of interest" description="Disordered" evidence="1">
    <location>
        <begin position="232"/>
        <end position="262"/>
    </location>
</feature>
<reference evidence="2" key="1">
    <citation type="submission" date="2023-06" db="EMBL/GenBank/DDBJ databases">
        <title>Multi-omics analyses reveal the molecular pathogenesis toolkit of Lasiodiplodia hormozganensis, a cross-kingdom pathogen.</title>
        <authorList>
            <person name="Felix C."/>
            <person name="Meneses R."/>
            <person name="Goncalves M.F.M."/>
            <person name="Tilleman L."/>
            <person name="Duarte A.S."/>
            <person name="Jorrin-Novo J.V."/>
            <person name="Van De Peer Y."/>
            <person name="Deforce D."/>
            <person name="Van Nieuwerburgh F."/>
            <person name="Esteves A.C."/>
            <person name="Alves A."/>
        </authorList>
    </citation>
    <scope>NUCLEOTIDE SEQUENCE</scope>
    <source>
        <strain evidence="2">CBS 339.90</strain>
    </source>
</reference>
<sequence>MASTTSTPYTCLTVAEWRPDGFSGRERNLGILSEKPSSAHLSANFKFENGPYAAIHLELAPSTVSDEHDYNFPDQTISIVISAGNIHSISQDLPGWEYMPTYVKAEYKKHEARMHKQGIFNSQLKQAVRLDLTLKRTPVVLMPRHARSLVHPQDMARVQTLKSLSRMTSFVLFFVRSDRMISDLRQFRTESRELSFDGSPAALFDNLTHFSFSGPDEAHWSRYRVQQQTVAALGQKRSLQDNHGNSPTNEGSHGVKRTKHNSTPAYGLDLSWIRQSEPPMPNPHFGQAFPQSVFTSGTATLEKTQAKPSGVPNAHSKVESAPKIFNRSPARFESARASLLRHRASSVTDHATRKGTQVPTSCTTEPFTASIMKLQTDSDPVRSNSDNQNPPTAASALISNSREQTPTASKKKKSHPPRRRHRPENEEDGNDPKRTGEGGLANGGSAMVPHVKSEHVLPSHTSFCPVLHSSSAADSSSVIATGTPAQSTPALSYPQIGPDEMVKRWRVYHDWTLLSSVNFGLDTMLDVQGLLSSSLRAARAGDVTTFADKMADLFMLVDENKEHQG</sequence>
<accession>A0AA39YVR4</accession>